<dbReference type="Gene3D" id="3.40.50.2300">
    <property type="match status" value="1"/>
</dbReference>
<dbReference type="PANTHER" id="PTHR37299">
    <property type="entry name" value="TRANSCRIPTIONAL REGULATOR-RELATED"/>
    <property type="match status" value="1"/>
</dbReference>
<evidence type="ECO:0000259" key="3">
    <source>
        <dbReference type="PROSITE" id="PS50930"/>
    </source>
</evidence>
<dbReference type="InParanoid" id="A0A259TVA8"/>
<accession>A0A259TVA8</accession>
<dbReference type="InterPro" id="IPR001789">
    <property type="entry name" value="Sig_transdc_resp-reg_receiver"/>
</dbReference>
<dbReference type="Pfam" id="PF00072">
    <property type="entry name" value="Response_reg"/>
    <property type="match status" value="1"/>
</dbReference>
<dbReference type="GO" id="GO:0003677">
    <property type="term" value="F:DNA binding"/>
    <property type="evidence" value="ECO:0007669"/>
    <property type="project" value="InterPro"/>
</dbReference>
<evidence type="ECO:0000256" key="1">
    <source>
        <dbReference type="PROSITE-ProRule" id="PRU00169"/>
    </source>
</evidence>
<gene>
    <name evidence="4" type="ORF">BSZ36_00290</name>
</gene>
<dbReference type="PANTHER" id="PTHR37299:SF1">
    <property type="entry name" value="STAGE 0 SPORULATION PROTEIN A HOMOLOG"/>
    <property type="match status" value="1"/>
</dbReference>
<dbReference type="PROSITE" id="PS50110">
    <property type="entry name" value="RESPONSE_REGULATORY"/>
    <property type="match status" value="1"/>
</dbReference>
<dbReference type="Proteomes" id="UP000216446">
    <property type="component" value="Unassembled WGS sequence"/>
</dbReference>
<organism evidence="4 5">
    <name type="scientific">Rubricoccus marinus</name>
    <dbReference type="NCBI Taxonomy" id="716817"/>
    <lineage>
        <taxon>Bacteria</taxon>
        <taxon>Pseudomonadati</taxon>
        <taxon>Rhodothermota</taxon>
        <taxon>Rhodothermia</taxon>
        <taxon>Rhodothermales</taxon>
        <taxon>Rubricoccaceae</taxon>
        <taxon>Rubricoccus</taxon>
    </lineage>
</organism>
<evidence type="ECO:0000313" key="4">
    <source>
        <dbReference type="EMBL" id="OZC01557.1"/>
    </source>
</evidence>
<feature type="domain" description="Response regulatory" evidence="2">
    <location>
        <begin position="2"/>
        <end position="121"/>
    </location>
</feature>
<keyword evidence="5" id="KW-1185">Reference proteome</keyword>
<dbReference type="Pfam" id="PF04397">
    <property type="entry name" value="LytTR"/>
    <property type="match status" value="1"/>
</dbReference>
<dbReference type="SUPFAM" id="SSF52172">
    <property type="entry name" value="CheY-like"/>
    <property type="match status" value="1"/>
</dbReference>
<dbReference type="AlphaFoldDB" id="A0A259TVA8"/>
<dbReference type="RefSeq" id="WP_094545174.1">
    <property type="nucleotide sequence ID" value="NZ_MQWB01000001.1"/>
</dbReference>
<dbReference type="GO" id="GO:0000156">
    <property type="term" value="F:phosphorelay response regulator activity"/>
    <property type="evidence" value="ECO:0007669"/>
    <property type="project" value="InterPro"/>
</dbReference>
<reference evidence="4 5" key="1">
    <citation type="submission" date="2016-11" db="EMBL/GenBank/DDBJ databases">
        <title>Study of marine rhodopsin-containing bacteria.</title>
        <authorList>
            <person name="Yoshizawa S."/>
            <person name="Kumagai Y."/>
            <person name="Kogure K."/>
        </authorList>
    </citation>
    <scope>NUCLEOTIDE SEQUENCE [LARGE SCALE GENOMIC DNA]</scope>
    <source>
        <strain evidence="4 5">SG-29</strain>
    </source>
</reference>
<dbReference type="InterPro" id="IPR046947">
    <property type="entry name" value="LytR-like"/>
</dbReference>
<feature type="domain" description="HTH LytTR-type" evidence="3">
    <location>
        <begin position="144"/>
        <end position="241"/>
    </location>
</feature>
<dbReference type="PROSITE" id="PS50930">
    <property type="entry name" value="HTH_LYTTR"/>
    <property type="match status" value="1"/>
</dbReference>
<dbReference type="EMBL" id="MQWB01000001">
    <property type="protein sequence ID" value="OZC01557.1"/>
    <property type="molecule type" value="Genomic_DNA"/>
</dbReference>
<keyword evidence="1" id="KW-0597">Phosphoprotein</keyword>
<comment type="caution">
    <text evidence="4">The sequence shown here is derived from an EMBL/GenBank/DDBJ whole genome shotgun (WGS) entry which is preliminary data.</text>
</comment>
<protein>
    <recommendedName>
        <fullName evidence="6">DNA-binding response regulator</fullName>
    </recommendedName>
</protein>
<feature type="modified residue" description="4-aspartylphosphate" evidence="1">
    <location>
        <position position="58"/>
    </location>
</feature>
<name>A0A259TVA8_9BACT</name>
<evidence type="ECO:0000313" key="5">
    <source>
        <dbReference type="Proteomes" id="UP000216446"/>
    </source>
</evidence>
<dbReference type="SMART" id="SM00448">
    <property type="entry name" value="REC"/>
    <property type="match status" value="1"/>
</dbReference>
<evidence type="ECO:0000259" key="2">
    <source>
        <dbReference type="PROSITE" id="PS50110"/>
    </source>
</evidence>
<dbReference type="OrthoDB" id="1646880at2"/>
<dbReference type="Gene3D" id="2.40.50.1020">
    <property type="entry name" value="LytTr DNA-binding domain"/>
    <property type="match status" value="1"/>
</dbReference>
<dbReference type="InterPro" id="IPR011006">
    <property type="entry name" value="CheY-like_superfamily"/>
</dbReference>
<sequence>MTCLVADDDPVARALVERFVQRHDALTLVAACEDAIEAANVLAAKRAEGTPVELVFLDVEMPDMTGLELAEALGAAAQRPQVVLVTSKREYAHEAFDAEVTDYLVKPPSYARFVKAVERALARQATPEASGETAPASGADPDVLFVKADGKHVRIDLRETPWIEAQKDYVLFHTPEREHLVHVTMKALEARLPDAFARVHRSYFVRLDHIGDIDDSSVVIGRKVIPVGATYRARLLDRLNTL</sequence>
<evidence type="ECO:0008006" key="6">
    <source>
        <dbReference type="Google" id="ProtNLM"/>
    </source>
</evidence>
<proteinExistence type="predicted"/>
<dbReference type="SMART" id="SM00850">
    <property type="entry name" value="LytTR"/>
    <property type="match status" value="1"/>
</dbReference>
<dbReference type="InterPro" id="IPR007492">
    <property type="entry name" value="LytTR_DNA-bd_dom"/>
</dbReference>